<protein>
    <submittedName>
        <fullName evidence="1">Uncharacterized protein</fullName>
    </submittedName>
</protein>
<keyword evidence="2" id="KW-1185">Reference proteome</keyword>
<evidence type="ECO:0000313" key="1">
    <source>
        <dbReference type="EMBL" id="MED6242310.1"/>
    </source>
</evidence>
<sequence length="102" mass="11341">MSLLCRCPTNLRPTSVSLTPLNPTRPSDILISNPVQFCHSQISKSSAPAFIGAVAPNHTLQQVLLQPFVLTQTWAFYATQATSSPINVPWRSFHKEPKFNIH</sequence>
<organism evidence="1 2">
    <name type="scientific">Ataeniobius toweri</name>
    <dbReference type="NCBI Taxonomy" id="208326"/>
    <lineage>
        <taxon>Eukaryota</taxon>
        <taxon>Metazoa</taxon>
        <taxon>Chordata</taxon>
        <taxon>Craniata</taxon>
        <taxon>Vertebrata</taxon>
        <taxon>Euteleostomi</taxon>
        <taxon>Actinopterygii</taxon>
        <taxon>Neopterygii</taxon>
        <taxon>Teleostei</taxon>
        <taxon>Neoteleostei</taxon>
        <taxon>Acanthomorphata</taxon>
        <taxon>Ovalentaria</taxon>
        <taxon>Atherinomorphae</taxon>
        <taxon>Cyprinodontiformes</taxon>
        <taxon>Goodeidae</taxon>
        <taxon>Ataeniobius</taxon>
    </lineage>
</organism>
<evidence type="ECO:0000313" key="2">
    <source>
        <dbReference type="Proteomes" id="UP001345963"/>
    </source>
</evidence>
<gene>
    <name evidence="1" type="ORF">ATANTOWER_002836</name>
</gene>
<name>A0ABU7AY39_9TELE</name>
<comment type="caution">
    <text evidence="1">The sequence shown here is derived from an EMBL/GenBank/DDBJ whole genome shotgun (WGS) entry which is preliminary data.</text>
</comment>
<proteinExistence type="predicted"/>
<reference evidence="1 2" key="1">
    <citation type="submission" date="2021-07" db="EMBL/GenBank/DDBJ databases">
        <authorList>
            <person name="Palmer J.M."/>
        </authorList>
    </citation>
    <scope>NUCLEOTIDE SEQUENCE [LARGE SCALE GENOMIC DNA]</scope>
    <source>
        <strain evidence="1 2">AT_MEX2019</strain>
        <tissue evidence="1">Muscle</tissue>
    </source>
</reference>
<dbReference type="Proteomes" id="UP001345963">
    <property type="component" value="Unassembled WGS sequence"/>
</dbReference>
<dbReference type="EMBL" id="JAHUTI010030797">
    <property type="protein sequence ID" value="MED6242310.1"/>
    <property type="molecule type" value="Genomic_DNA"/>
</dbReference>
<accession>A0ABU7AY39</accession>